<dbReference type="PANTHER" id="PTHR42923">
    <property type="entry name" value="PROTOPORPHYRINOGEN OXIDASE"/>
    <property type="match status" value="1"/>
</dbReference>
<dbReference type="EMBL" id="WWEU01000003">
    <property type="protein sequence ID" value="MYM59982.1"/>
    <property type="molecule type" value="Genomic_DNA"/>
</dbReference>
<dbReference type="InterPro" id="IPR036188">
    <property type="entry name" value="FAD/NAD-bd_sf"/>
</dbReference>
<evidence type="ECO:0000313" key="1">
    <source>
        <dbReference type="EMBL" id="MYM59982.1"/>
    </source>
</evidence>
<dbReference type="Gene3D" id="3.50.50.60">
    <property type="entry name" value="FAD/NAD(P)-binding domain"/>
    <property type="match status" value="1"/>
</dbReference>
<dbReference type="Proteomes" id="UP000478571">
    <property type="component" value="Unassembled WGS sequence"/>
</dbReference>
<dbReference type="AlphaFoldDB" id="A0A6L8M316"/>
<dbReference type="SUPFAM" id="SSF51905">
    <property type="entry name" value="FAD/NAD(P)-binding domain"/>
    <property type="match status" value="1"/>
</dbReference>
<accession>A0A6L8M316</accession>
<keyword evidence="2" id="KW-1185">Reference proteome</keyword>
<dbReference type="Gene3D" id="1.10.405.20">
    <property type="match status" value="1"/>
</dbReference>
<dbReference type="Pfam" id="PF13450">
    <property type="entry name" value="NAD_binding_8"/>
    <property type="match status" value="1"/>
</dbReference>
<name>A0A6L8M316_9VIBR</name>
<sequence>MQHSHFKDSNKRHIAIFGAGFSGLVMAHECIKHGFTVSIYDKESYPGGKCVGTAKNGIVHEVTHRQFFAKNRNLIELLKEIPSPKGTCFNSLYPQNKVQFHWGKKPKTMQFQRAYFSTIEKLIDDAKSAYAMHYANVPLKDIAWFKKQLTSDKSQEELLKTSVSQYFEYQSRVKLSAFLKPVLVGWIGATDNTPALSVLDLLNNKTGELHPEAPGAYSLGIEEPISDAIITPFTEYLESQGVSFHFNSELAELCLNKTGTAVEQASLTNGQNIQADIFVSALPAHVINNLLGEHCSNFDYEYVFSHGFQFHFSTMPEQLKSKTVGIVIDSPWGLSYNITRRQVATGERICLSVTATNISCAKGSKYQRPLIDCNQCQIRDELLVQLFGDTEMLNNPYYQGFHPGPGAKLVTPEKLGTDYSSWFKGDVLRDEKGELKHWVFQHALTQPTIRNSQGLTANKCKNLFFTGEYLFDPKQNWRVPVTLERCVETARLCCELIVEREKAA</sequence>
<reference evidence="1 2" key="1">
    <citation type="submission" date="2020-01" db="EMBL/GenBank/DDBJ databases">
        <title>Draft Genome Sequence of Vibrio sp. strain OCN044, Isolated from a Healthy Coral at Palmyra Atoll.</title>
        <authorList>
            <person name="Videau P."/>
            <person name="Loughran R."/>
            <person name="Esquivel A."/>
            <person name="Deadmond M."/>
            <person name="Paddock B.E."/>
            <person name="Saw J.H."/>
            <person name="Ushijima B."/>
        </authorList>
    </citation>
    <scope>NUCLEOTIDE SEQUENCE [LARGE SCALE GENOMIC DNA]</scope>
    <source>
        <strain evidence="1 2">OCN044</strain>
    </source>
</reference>
<dbReference type="GO" id="GO:0016491">
    <property type="term" value="F:oxidoreductase activity"/>
    <property type="evidence" value="ECO:0007669"/>
    <property type="project" value="TreeGrafter"/>
</dbReference>
<comment type="caution">
    <text evidence="1">The sequence shown here is derived from an EMBL/GenBank/DDBJ whole genome shotgun (WGS) entry which is preliminary data.</text>
</comment>
<gene>
    <name evidence="1" type="ORF">GTG28_12170</name>
</gene>
<dbReference type="RefSeq" id="WP_160930143.1">
    <property type="nucleotide sequence ID" value="NZ_WWEU01000003.1"/>
</dbReference>
<dbReference type="InterPro" id="IPR050464">
    <property type="entry name" value="Zeta_carotene_desat/Oxidored"/>
</dbReference>
<proteinExistence type="predicted"/>
<protein>
    <submittedName>
        <fullName evidence="1">NAD(P)-binding protein</fullName>
    </submittedName>
</protein>
<organism evidence="1 2">
    <name type="scientific">Vibrio tetraodonis subsp. pristinus</name>
    <dbReference type="NCBI Taxonomy" id="2695891"/>
    <lineage>
        <taxon>Bacteria</taxon>
        <taxon>Pseudomonadati</taxon>
        <taxon>Pseudomonadota</taxon>
        <taxon>Gammaproteobacteria</taxon>
        <taxon>Vibrionales</taxon>
        <taxon>Vibrionaceae</taxon>
        <taxon>Vibrio</taxon>
    </lineage>
</organism>
<evidence type="ECO:0000313" key="2">
    <source>
        <dbReference type="Proteomes" id="UP000478571"/>
    </source>
</evidence>